<sequence>MPTKSPRPSGLKDRRGFEIDILCALPLEADAVETMFDYYY</sequence>
<gene>
    <name evidence="1" type="ORF">BFJ65_g14917</name>
</gene>
<protein>
    <submittedName>
        <fullName evidence="1">Uncharacterized protein</fullName>
    </submittedName>
</protein>
<organism evidence="1 2">
    <name type="scientific">Fusarium oxysporum f. sp. cepae</name>
    <dbReference type="NCBI Taxonomy" id="396571"/>
    <lineage>
        <taxon>Eukaryota</taxon>
        <taxon>Fungi</taxon>
        <taxon>Dikarya</taxon>
        <taxon>Ascomycota</taxon>
        <taxon>Pezizomycotina</taxon>
        <taxon>Sordariomycetes</taxon>
        <taxon>Hypocreomycetidae</taxon>
        <taxon>Hypocreales</taxon>
        <taxon>Nectriaceae</taxon>
        <taxon>Fusarium</taxon>
        <taxon>Fusarium oxysporum species complex</taxon>
    </lineage>
</organism>
<proteinExistence type="predicted"/>
<evidence type="ECO:0000313" key="2">
    <source>
        <dbReference type="Proteomes" id="UP000270866"/>
    </source>
</evidence>
<reference evidence="1 2" key="1">
    <citation type="journal article" date="2018" name="Sci. Rep.">
        <title>Characterisation of pathogen-specific regions and novel effector candidates in Fusarium oxysporum f. sp. cepae.</title>
        <authorList>
            <person name="Armitage A.D."/>
            <person name="Taylor A."/>
            <person name="Sobczyk M.K."/>
            <person name="Baxter L."/>
            <person name="Greenfield B.P."/>
            <person name="Bates H.J."/>
            <person name="Wilson F."/>
            <person name="Jackson A.C."/>
            <person name="Ott S."/>
            <person name="Harrison R.J."/>
            <person name="Clarkson J.P."/>
        </authorList>
    </citation>
    <scope>NUCLEOTIDE SEQUENCE [LARGE SCALE GENOMIC DNA]</scope>
    <source>
        <strain evidence="1 2">FoC_Fus2</strain>
    </source>
</reference>
<dbReference type="AlphaFoldDB" id="A0A3L6N3I2"/>
<evidence type="ECO:0000313" key="1">
    <source>
        <dbReference type="EMBL" id="RKK10923.1"/>
    </source>
</evidence>
<dbReference type="Proteomes" id="UP000270866">
    <property type="component" value="Unassembled WGS sequence"/>
</dbReference>
<accession>A0A3L6N3I2</accession>
<dbReference type="EMBL" id="MRCU01000010">
    <property type="protein sequence ID" value="RKK10923.1"/>
    <property type="molecule type" value="Genomic_DNA"/>
</dbReference>
<comment type="caution">
    <text evidence="1">The sequence shown here is derived from an EMBL/GenBank/DDBJ whole genome shotgun (WGS) entry which is preliminary data.</text>
</comment>
<name>A0A3L6N3I2_FUSOX</name>